<keyword evidence="2" id="KW-1185">Reference proteome</keyword>
<evidence type="ECO:0000313" key="1">
    <source>
        <dbReference type="EMBL" id="KAJ9635091.1"/>
    </source>
</evidence>
<protein>
    <submittedName>
        <fullName evidence="1">3-keto-steroid reductase</fullName>
        <ecNumber evidence="1">1.1.1.270</ecNumber>
    </submittedName>
</protein>
<organism evidence="1 2">
    <name type="scientific">Coniosporium tulheliwenetii</name>
    <dbReference type="NCBI Taxonomy" id="3383036"/>
    <lineage>
        <taxon>Eukaryota</taxon>
        <taxon>Fungi</taxon>
        <taxon>Dikarya</taxon>
        <taxon>Ascomycota</taxon>
        <taxon>Pezizomycotina</taxon>
        <taxon>Dothideomycetes</taxon>
        <taxon>Dothideomycetes incertae sedis</taxon>
        <taxon>Coniosporium</taxon>
    </lineage>
</organism>
<sequence>MADNPTPDTFYALVTGANSPSGLGFAICTRLIDEFLQTRPQSQTLHLILTTRSRQKCEDSISRLEHHLETTYRDIERKLPGARLLLLQRVRFQGEICDLTSILSVQCLCQKLLGTEVAGGVERLDVIILNAGIGGWIGVNWGNAIWTILTDWVHATTWPTLKRSAVGWVARPQLLPTASTANGTVSGKSHGAEGDAAENGETKEKEPPLGEVFAANVFGHYLLAHYLAPLLSASSRAPEQRGRIIWLSSLEAYAHSLRLDDFQGLRHDLAYESSKRITDVLALTSEMPSTAPWVTKYLSCDTSTSASGTTNEKNGAQTAKPKIYVAHPGICSTGIFPLPWILGLFMTASFYVARWLGSPWHTCLPYQGACAPVWLALAAQSTLDSIEETEGKGKWGSATDWRGRDRVARTEVEGWGWGGRVGEETRRGRWRYAKDLTKESRVEFEELGRACWREMEGLREEWEERLRDAGLS</sequence>
<accession>A0ACC2YIS9</accession>
<keyword evidence="1" id="KW-0560">Oxidoreductase</keyword>
<evidence type="ECO:0000313" key="2">
    <source>
        <dbReference type="Proteomes" id="UP001172680"/>
    </source>
</evidence>
<gene>
    <name evidence="1" type="primary">ERG27</name>
    <name evidence="1" type="ORF">H2199_008577</name>
</gene>
<proteinExistence type="predicted"/>
<dbReference type="EMBL" id="JAPDRP010000028">
    <property type="protein sequence ID" value="KAJ9635091.1"/>
    <property type="molecule type" value="Genomic_DNA"/>
</dbReference>
<name>A0ACC2YIS9_9PEZI</name>
<dbReference type="Proteomes" id="UP001172680">
    <property type="component" value="Unassembled WGS sequence"/>
</dbReference>
<comment type="caution">
    <text evidence="1">The sequence shown here is derived from an EMBL/GenBank/DDBJ whole genome shotgun (WGS) entry which is preliminary data.</text>
</comment>
<reference evidence="1" key="1">
    <citation type="submission" date="2022-10" db="EMBL/GenBank/DDBJ databases">
        <title>Culturing micro-colonial fungi from biological soil crusts in the Mojave desert and describing Neophaeococcomyces mojavensis, and introducing the new genera and species Taxawa tesnikishii.</title>
        <authorList>
            <person name="Kurbessoian T."/>
            <person name="Stajich J.E."/>
        </authorList>
    </citation>
    <scope>NUCLEOTIDE SEQUENCE</scope>
    <source>
        <strain evidence="1">JES_115</strain>
    </source>
</reference>
<dbReference type="EC" id="1.1.1.270" evidence="1"/>